<reference evidence="2 3" key="1">
    <citation type="submission" date="2020-01" db="EMBL/GenBank/DDBJ databases">
        <title>Insect and environment-associated Actinomycetes.</title>
        <authorList>
            <person name="Currrie C."/>
            <person name="Chevrette M."/>
            <person name="Carlson C."/>
            <person name="Stubbendieck R."/>
            <person name="Wendt-Pienkowski E."/>
        </authorList>
    </citation>
    <scope>NUCLEOTIDE SEQUENCE [LARGE SCALE GENOMIC DNA]</scope>
    <source>
        <strain evidence="2 3">SID14163</strain>
    </source>
</reference>
<comment type="caution">
    <text evidence="2">The sequence shown here is derived from an EMBL/GenBank/DDBJ whole genome shotgun (WGS) entry which is preliminary data.</text>
</comment>
<proteinExistence type="predicted"/>
<feature type="region of interest" description="Disordered" evidence="1">
    <location>
        <begin position="1"/>
        <end position="44"/>
    </location>
</feature>
<evidence type="ECO:0000313" key="3">
    <source>
        <dbReference type="Proteomes" id="UP000470446"/>
    </source>
</evidence>
<dbReference type="AlphaFoldDB" id="A0A7K3PIJ3"/>
<accession>A0A7K3PIJ3</accession>
<evidence type="ECO:0000256" key="1">
    <source>
        <dbReference type="SAM" id="MobiDB-lite"/>
    </source>
</evidence>
<protein>
    <submittedName>
        <fullName evidence="2">N-acetylmuramoyl-L-alanine amidase</fullName>
    </submittedName>
</protein>
<name>A0A7K3PIJ3_9ACTN</name>
<organism evidence="2 3">
    <name type="scientific">Streptomyces coelicoflavus</name>
    <dbReference type="NCBI Taxonomy" id="285562"/>
    <lineage>
        <taxon>Bacteria</taxon>
        <taxon>Bacillati</taxon>
        <taxon>Actinomycetota</taxon>
        <taxon>Actinomycetes</taxon>
        <taxon>Kitasatosporales</taxon>
        <taxon>Streptomycetaceae</taxon>
        <taxon>Streptomyces</taxon>
    </lineage>
</organism>
<dbReference type="Proteomes" id="UP000470446">
    <property type="component" value="Unassembled WGS sequence"/>
</dbReference>
<feature type="compositionally biased region" description="Basic residues" evidence="1">
    <location>
        <begin position="27"/>
        <end position="37"/>
    </location>
</feature>
<feature type="non-terminal residue" evidence="2">
    <location>
        <position position="81"/>
    </location>
</feature>
<dbReference type="EMBL" id="JAAGMA010000324">
    <property type="protein sequence ID" value="NEB09717.1"/>
    <property type="molecule type" value="Genomic_DNA"/>
</dbReference>
<sequence>MVPPGGTPHIADRADPPDSRTMPVFRGPRRARERRTSRIPGAAGVPAPARALLGALPGLAAVAALFLCANGVQRAADAQSA</sequence>
<evidence type="ECO:0000313" key="2">
    <source>
        <dbReference type="EMBL" id="NEB09717.1"/>
    </source>
</evidence>
<gene>
    <name evidence="2" type="ORF">G3I32_12725</name>
</gene>